<keyword evidence="2" id="KW-0862">Zinc</keyword>
<evidence type="ECO:0000256" key="1">
    <source>
        <dbReference type="ARBA" id="ARBA00004123"/>
    </source>
</evidence>
<name>A0AAD5DF30_9CHLO</name>
<evidence type="ECO:0000256" key="3">
    <source>
        <dbReference type="ARBA" id="ARBA00023242"/>
    </source>
</evidence>
<dbReference type="InterPro" id="IPR037129">
    <property type="entry name" value="XPA_sf"/>
</dbReference>
<feature type="coiled-coil region" evidence="4">
    <location>
        <begin position="295"/>
        <end position="360"/>
    </location>
</feature>
<dbReference type="Gene3D" id="3.90.530.10">
    <property type="entry name" value="XPA C-terminal domain"/>
    <property type="match status" value="1"/>
</dbReference>
<dbReference type="GO" id="GO:0005634">
    <property type="term" value="C:nucleus"/>
    <property type="evidence" value="ECO:0007669"/>
    <property type="project" value="UniProtKB-SubCell"/>
</dbReference>
<feature type="compositionally biased region" description="Acidic residues" evidence="5">
    <location>
        <begin position="61"/>
        <end position="79"/>
    </location>
</feature>
<dbReference type="CDD" id="cd21075">
    <property type="entry name" value="DBD_XPA-like"/>
    <property type="match status" value="1"/>
</dbReference>
<dbReference type="InterPro" id="IPR009061">
    <property type="entry name" value="DNA-bd_dom_put_sf"/>
</dbReference>
<protein>
    <submittedName>
        <fullName evidence="6">Uncharacterized protein</fullName>
    </submittedName>
</protein>
<feature type="compositionally biased region" description="Basic residues" evidence="5">
    <location>
        <begin position="1"/>
        <end position="10"/>
    </location>
</feature>
<keyword evidence="7" id="KW-1185">Reference proteome</keyword>
<evidence type="ECO:0000256" key="5">
    <source>
        <dbReference type="SAM" id="MobiDB-lite"/>
    </source>
</evidence>
<evidence type="ECO:0000256" key="2">
    <source>
        <dbReference type="ARBA" id="ARBA00022833"/>
    </source>
</evidence>
<proteinExistence type="predicted"/>
<evidence type="ECO:0000256" key="4">
    <source>
        <dbReference type="SAM" id="Coils"/>
    </source>
</evidence>
<evidence type="ECO:0000313" key="7">
    <source>
        <dbReference type="Proteomes" id="UP001205105"/>
    </source>
</evidence>
<comment type="subcellular location">
    <subcellularLocation>
        <location evidence="1">Nucleus</location>
    </subcellularLocation>
</comment>
<keyword evidence="4" id="KW-0175">Coiled coil</keyword>
<reference evidence="6" key="1">
    <citation type="submission" date="2020-11" db="EMBL/GenBank/DDBJ databases">
        <title>Chlorella ohadii genome sequencing and assembly.</title>
        <authorList>
            <person name="Murik O."/>
            <person name="Treves H."/>
            <person name="Kedem I."/>
            <person name="Shotland Y."/>
            <person name="Kaplan A."/>
        </authorList>
    </citation>
    <scope>NUCLEOTIDE SEQUENCE</scope>
    <source>
        <strain evidence="6">1</strain>
    </source>
</reference>
<dbReference type="Proteomes" id="UP001205105">
    <property type="component" value="Unassembled WGS sequence"/>
</dbReference>
<keyword evidence="3" id="KW-0539">Nucleus</keyword>
<accession>A0AAD5DF30</accession>
<dbReference type="SUPFAM" id="SSF46955">
    <property type="entry name" value="Putative DNA-binding domain"/>
    <property type="match status" value="1"/>
</dbReference>
<feature type="region of interest" description="Disordered" evidence="5">
    <location>
        <begin position="1"/>
        <end position="97"/>
    </location>
</feature>
<dbReference type="EMBL" id="JADXDR010000256">
    <property type="protein sequence ID" value="KAI7835496.1"/>
    <property type="molecule type" value="Genomic_DNA"/>
</dbReference>
<sequence length="682" mass="73974">MASSRPRRERKAPERFGAYDQQFDSEEEAPLRPRPAAKRRRRKFEEEESEASGSSAAAEDSGSEDEGGSSGGEEPESEAEAPPRKRQRGGGGGKGKAAAAAAVPSLKLFVWAPPAQPVSRADFLATLHACPRLMEMFLEKDDGLRSVTLVARDAANLCTALCAKGADAAELWRTLAYTAVDSRRYSAVTPVDEALAAVKAAVRADSTRGQRITKSAAMKEFRLTDKDLAGLNYTTRRNPIFWNSAPTKMYTRLDCLVAAHKKHGSLQAIQAAAARSRATADKRKATLAGGEEARREEMEAALEAAGLSVRKYQRKKPAKAFVKRGMGTAAGVAAAFKKEIDDAAARAKRQQELLRRAQEEGLSLPWDSTYFAVLAGTSGQSVEQYVAGLKAAKQAQEARAQREASITAALQREGLSGFNYAPGVSEYIRTGTPSEAQVLAACRQQHEEQQAAQQAAVERTQRITAWLAEQQMPDNYRYIVRVVDHYILGACSEAEAQQACLRQQAEDQAREQRRQEVSQLLEGEGLPARYAGFISEVQTYIRFGGSSLTELLAAAQAQHAREQRSAALVAALTAEGLGSHLTAAPAARAYISTGDGSQEAALAACRAQHQRQLQIIARRTEVVARLPPGVLYESYYYRCPEVLDFVNSGQGSAETAAAAMVAFHAAHPALYFDDSDDGYYDY</sequence>
<dbReference type="AlphaFoldDB" id="A0AAD5DF30"/>
<comment type="caution">
    <text evidence="6">The sequence shown here is derived from an EMBL/GenBank/DDBJ whole genome shotgun (WGS) entry which is preliminary data.</text>
</comment>
<evidence type="ECO:0000313" key="6">
    <source>
        <dbReference type="EMBL" id="KAI7835496.1"/>
    </source>
</evidence>
<organism evidence="6 7">
    <name type="scientific">Chlorella ohadii</name>
    <dbReference type="NCBI Taxonomy" id="2649997"/>
    <lineage>
        <taxon>Eukaryota</taxon>
        <taxon>Viridiplantae</taxon>
        <taxon>Chlorophyta</taxon>
        <taxon>core chlorophytes</taxon>
        <taxon>Trebouxiophyceae</taxon>
        <taxon>Chlorellales</taxon>
        <taxon>Chlorellaceae</taxon>
        <taxon>Chlorella clade</taxon>
        <taxon>Chlorella</taxon>
    </lineage>
</organism>
<feature type="compositionally biased region" description="Low complexity" evidence="5">
    <location>
        <begin position="51"/>
        <end position="60"/>
    </location>
</feature>
<gene>
    <name evidence="6" type="ORF">COHA_010602</name>
</gene>